<name>A0A1Y2EHN0_9PEZI</name>
<reference evidence="1 2" key="1">
    <citation type="submission" date="2016-07" db="EMBL/GenBank/DDBJ databases">
        <title>Pervasive Adenine N6-methylation of Active Genes in Fungi.</title>
        <authorList>
            <consortium name="DOE Joint Genome Institute"/>
            <person name="Mondo S.J."/>
            <person name="Dannebaum R.O."/>
            <person name="Kuo R.C."/>
            <person name="Labutti K."/>
            <person name="Haridas S."/>
            <person name="Kuo A."/>
            <person name="Salamov A."/>
            <person name="Ahrendt S.R."/>
            <person name="Lipzen A."/>
            <person name="Sullivan W."/>
            <person name="Andreopoulos W.B."/>
            <person name="Clum A."/>
            <person name="Lindquist E."/>
            <person name="Daum C."/>
            <person name="Ramamoorthy G.K."/>
            <person name="Gryganskyi A."/>
            <person name="Culley D."/>
            <person name="Magnuson J.K."/>
            <person name="James T.Y."/>
            <person name="O'Malley M.A."/>
            <person name="Stajich J.E."/>
            <person name="Spatafora J.W."/>
            <person name="Visel A."/>
            <person name="Grigoriev I.V."/>
        </authorList>
    </citation>
    <scope>NUCLEOTIDE SEQUENCE [LARGE SCALE GENOMIC DNA]</scope>
    <source>
        <strain evidence="1 2">CBS 129021</strain>
    </source>
</reference>
<proteinExistence type="predicted"/>
<evidence type="ECO:0000313" key="2">
    <source>
        <dbReference type="Proteomes" id="UP000193689"/>
    </source>
</evidence>
<sequence>MNIHIYMSMHTYRRMLSEPHRRWKKASKPLSRPPSARAEFVQEDAALDIAHYMRCDHRYCNDSCHGELPCC</sequence>
<organism evidence="1 2">
    <name type="scientific">Pseudomassariella vexata</name>
    <dbReference type="NCBI Taxonomy" id="1141098"/>
    <lineage>
        <taxon>Eukaryota</taxon>
        <taxon>Fungi</taxon>
        <taxon>Dikarya</taxon>
        <taxon>Ascomycota</taxon>
        <taxon>Pezizomycotina</taxon>
        <taxon>Sordariomycetes</taxon>
        <taxon>Xylariomycetidae</taxon>
        <taxon>Amphisphaeriales</taxon>
        <taxon>Pseudomassariaceae</taxon>
        <taxon>Pseudomassariella</taxon>
    </lineage>
</organism>
<gene>
    <name evidence="1" type="ORF">BCR38DRAFT_415542</name>
</gene>
<dbReference type="InParanoid" id="A0A1Y2EHN0"/>
<dbReference type="EMBL" id="MCFJ01000001">
    <property type="protein sequence ID" value="ORY70947.1"/>
    <property type="molecule type" value="Genomic_DNA"/>
</dbReference>
<dbReference type="GeneID" id="63775242"/>
<dbReference type="AlphaFoldDB" id="A0A1Y2EHN0"/>
<dbReference type="RefSeq" id="XP_040720539.1">
    <property type="nucleotide sequence ID" value="XM_040859030.1"/>
</dbReference>
<comment type="caution">
    <text evidence="1">The sequence shown here is derived from an EMBL/GenBank/DDBJ whole genome shotgun (WGS) entry which is preliminary data.</text>
</comment>
<evidence type="ECO:0000313" key="1">
    <source>
        <dbReference type="EMBL" id="ORY70947.1"/>
    </source>
</evidence>
<protein>
    <submittedName>
        <fullName evidence="1">Uncharacterized protein</fullName>
    </submittedName>
</protein>
<accession>A0A1Y2EHN0</accession>
<dbReference type="Proteomes" id="UP000193689">
    <property type="component" value="Unassembled WGS sequence"/>
</dbReference>
<keyword evidence="2" id="KW-1185">Reference proteome</keyword>